<dbReference type="PATRIC" id="fig|1348774.3.peg.964"/>
<dbReference type="EMBL" id="CP011770">
    <property type="protein sequence ID" value="AKM11538.1"/>
    <property type="molecule type" value="Genomic_DNA"/>
</dbReference>
<dbReference type="InterPro" id="IPR021322">
    <property type="entry name" value="DUF2924"/>
</dbReference>
<evidence type="ECO:0000313" key="2">
    <source>
        <dbReference type="Proteomes" id="UP000035287"/>
    </source>
</evidence>
<dbReference type="KEGG" id="cna:AB433_04590"/>
<dbReference type="Pfam" id="PF11149">
    <property type="entry name" value="DUF2924"/>
    <property type="match status" value="1"/>
</dbReference>
<keyword evidence="2" id="KW-1185">Reference proteome</keyword>
<evidence type="ECO:0008006" key="3">
    <source>
        <dbReference type="Google" id="ProtNLM"/>
    </source>
</evidence>
<name>A0A0G3XM59_9SPHN</name>
<reference evidence="1 2" key="1">
    <citation type="submission" date="2015-06" db="EMBL/GenBank/DDBJ databases">
        <authorList>
            <person name="Zeng Y."/>
            <person name="Huang Y."/>
        </authorList>
    </citation>
    <scope>NUCLEOTIDE SEQUENCE [LARGE SCALE GENOMIC DNA]</scope>
    <source>
        <strain evidence="1 2">PQ-2</strain>
    </source>
</reference>
<accession>A0A0G3XM59</accession>
<dbReference type="Proteomes" id="UP000035287">
    <property type="component" value="Chromosome"/>
</dbReference>
<dbReference type="STRING" id="1348774.AB433_04590"/>
<dbReference type="OrthoDB" id="284135at2"/>
<organism evidence="1 2">
    <name type="scientific">Croceicoccus naphthovorans</name>
    <dbReference type="NCBI Taxonomy" id="1348774"/>
    <lineage>
        <taxon>Bacteria</taxon>
        <taxon>Pseudomonadati</taxon>
        <taxon>Pseudomonadota</taxon>
        <taxon>Alphaproteobacteria</taxon>
        <taxon>Sphingomonadales</taxon>
        <taxon>Erythrobacteraceae</taxon>
        <taxon>Croceicoccus</taxon>
    </lineage>
</organism>
<protein>
    <recommendedName>
        <fullName evidence="3">Bacteriophage-related protein</fullName>
    </recommendedName>
</protein>
<evidence type="ECO:0000313" key="1">
    <source>
        <dbReference type="EMBL" id="AKM11538.1"/>
    </source>
</evidence>
<dbReference type="AlphaFoldDB" id="A0A0G3XM59"/>
<gene>
    <name evidence="1" type="ORF">AB433_04590</name>
</gene>
<proteinExistence type="predicted"/>
<sequence>MAKEAELARDLAALADLNLDDLRRRWRTVTDAPVPRVSASLLRYAIAYELQAAAHGGLPRRVSQKLDQLAGGMTTTRDTAPGMRLMREWNGTLHVVTVDDDGVVHWNDRTWSSLSSVARAITGTRWSGPAFFGLKQRQQQRRAAA</sequence>